<proteinExistence type="predicted"/>
<dbReference type="Proteomes" id="UP000054549">
    <property type="component" value="Unassembled WGS sequence"/>
</dbReference>
<gene>
    <name evidence="1" type="ORF">M378DRAFT_43192</name>
</gene>
<dbReference type="OrthoDB" id="2669721at2759"/>
<dbReference type="EMBL" id="KN818331">
    <property type="protein sequence ID" value="KIL58700.1"/>
    <property type="molecule type" value="Genomic_DNA"/>
</dbReference>
<sequence>MHLVCLNIPPLLLDLWQGHIEIEYNAWEKPEFIVLDTDHRWQEHGKLVESSSQYLPGFFGRTPRNPSKKINSGYKACEYQIYIWVLGSALFRLVLPPILWMHYCKLVRAVHIILQRRITPEELSLAHRLLLEWENEYELQYYQRRADHLNLVRPCVHSIAHAAMETARCGPLNLVAQWTLENTIGNLGREVRQPSNPFSNLSERGLLRAQINALTAVSPGMESEPRLPSSSRRFDNGYILLSATDTCERRVQDEEETALRKYLL</sequence>
<evidence type="ECO:0000313" key="1">
    <source>
        <dbReference type="EMBL" id="KIL58700.1"/>
    </source>
</evidence>
<dbReference type="AlphaFoldDB" id="A0A0C2S7F1"/>
<keyword evidence="2" id="KW-1185">Reference proteome</keyword>
<feature type="non-terminal residue" evidence="1">
    <location>
        <position position="264"/>
    </location>
</feature>
<dbReference type="InParanoid" id="A0A0C2S7F1"/>
<name>A0A0C2S7F1_AMAMK</name>
<reference evidence="1 2" key="1">
    <citation type="submission" date="2014-04" db="EMBL/GenBank/DDBJ databases">
        <title>Evolutionary Origins and Diversification of the Mycorrhizal Mutualists.</title>
        <authorList>
            <consortium name="DOE Joint Genome Institute"/>
            <consortium name="Mycorrhizal Genomics Consortium"/>
            <person name="Kohler A."/>
            <person name="Kuo A."/>
            <person name="Nagy L.G."/>
            <person name="Floudas D."/>
            <person name="Copeland A."/>
            <person name="Barry K.W."/>
            <person name="Cichocki N."/>
            <person name="Veneault-Fourrey C."/>
            <person name="LaButti K."/>
            <person name="Lindquist E.A."/>
            <person name="Lipzen A."/>
            <person name="Lundell T."/>
            <person name="Morin E."/>
            <person name="Murat C."/>
            <person name="Riley R."/>
            <person name="Ohm R."/>
            <person name="Sun H."/>
            <person name="Tunlid A."/>
            <person name="Henrissat B."/>
            <person name="Grigoriev I.V."/>
            <person name="Hibbett D.S."/>
            <person name="Martin F."/>
        </authorList>
    </citation>
    <scope>NUCLEOTIDE SEQUENCE [LARGE SCALE GENOMIC DNA]</scope>
    <source>
        <strain evidence="1 2">Koide BX008</strain>
    </source>
</reference>
<protein>
    <submittedName>
        <fullName evidence="1">Uncharacterized protein</fullName>
    </submittedName>
</protein>
<organism evidence="1 2">
    <name type="scientific">Amanita muscaria (strain Koide BX008)</name>
    <dbReference type="NCBI Taxonomy" id="946122"/>
    <lineage>
        <taxon>Eukaryota</taxon>
        <taxon>Fungi</taxon>
        <taxon>Dikarya</taxon>
        <taxon>Basidiomycota</taxon>
        <taxon>Agaricomycotina</taxon>
        <taxon>Agaricomycetes</taxon>
        <taxon>Agaricomycetidae</taxon>
        <taxon>Agaricales</taxon>
        <taxon>Pluteineae</taxon>
        <taxon>Amanitaceae</taxon>
        <taxon>Amanita</taxon>
    </lineage>
</organism>
<evidence type="ECO:0000313" key="2">
    <source>
        <dbReference type="Proteomes" id="UP000054549"/>
    </source>
</evidence>
<dbReference type="HOGENOM" id="CLU_047287_0_1_1"/>
<dbReference type="STRING" id="946122.A0A0C2S7F1"/>
<accession>A0A0C2S7F1</accession>